<dbReference type="GO" id="GO:0004521">
    <property type="term" value="F:RNA endonuclease activity"/>
    <property type="evidence" value="ECO:0007669"/>
    <property type="project" value="InterPro"/>
</dbReference>
<dbReference type="PANTHER" id="PTHR42188:SF1">
    <property type="entry name" value="23S RRNA-SPECIFIC ENDONUCLEASE VAPC20"/>
    <property type="match status" value="1"/>
</dbReference>
<dbReference type="GO" id="GO:0016075">
    <property type="term" value="P:rRNA catabolic process"/>
    <property type="evidence" value="ECO:0007669"/>
    <property type="project" value="TreeGrafter"/>
</dbReference>
<dbReference type="CDD" id="cd09854">
    <property type="entry name" value="PIN_VapC-like"/>
    <property type="match status" value="1"/>
</dbReference>
<dbReference type="PANTHER" id="PTHR42188">
    <property type="entry name" value="23S RRNA-SPECIFIC ENDONUCLEASE VAPC20"/>
    <property type="match status" value="1"/>
</dbReference>
<keyword evidence="3" id="KW-1185">Reference proteome</keyword>
<gene>
    <name evidence="2" type="ORF">AKJ41_04070</name>
</gene>
<dbReference type="InterPro" id="IPR039018">
    <property type="entry name" value="VapC20-like"/>
</dbReference>
<organism evidence="2 3">
    <name type="scientific">candidate division MSBL1 archaeon SCGC-AAA259O05</name>
    <dbReference type="NCBI Taxonomy" id="1698271"/>
    <lineage>
        <taxon>Archaea</taxon>
        <taxon>Methanobacteriati</taxon>
        <taxon>Methanobacteriota</taxon>
        <taxon>candidate division MSBL1</taxon>
    </lineage>
</organism>
<proteinExistence type="predicted"/>
<dbReference type="Pfam" id="PF01850">
    <property type="entry name" value="PIN"/>
    <property type="match status" value="1"/>
</dbReference>
<evidence type="ECO:0000313" key="2">
    <source>
        <dbReference type="EMBL" id="KXB00465.1"/>
    </source>
</evidence>
<protein>
    <recommendedName>
        <fullName evidence="1">PIN domain-containing protein</fullName>
    </recommendedName>
</protein>
<dbReference type="AlphaFoldDB" id="A0A133V223"/>
<comment type="caution">
    <text evidence="2">The sequence shown here is derived from an EMBL/GenBank/DDBJ whole genome shotgun (WGS) entry which is preliminary data.</text>
</comment>
<dbReference type="Gene3D" id="3.40.50.1010">
    <property type="entry name" value="5'-nuclease"/>
    <property type="match status" value="1"/>
</dbReference>
<evidence type="ECO:0000259" key="1">
    <source>
        <dbReference type="Pfam" id="PF01850"/>
    </source>
</evidence>
<dbReference type="SUPFAM" id="SSF88723">
    <property type="entry name" value="PIN domain-like"/>
    <property type="match status" value="1"/>
</dbReference>
<dbReference type="InterPro" id="IPR002716">
    <property type="entry name" value="PIN_dom"/>
</dbReference>
<dbReference type="InterPro" id="IPR029060">
    <property type="entry name" value="PIN-like_dom_sf"/>
</dbReference>
<name>A0A133V223_9EURY</name>
<dbReference type="Proteomes" id="UP000070344">
    <property type="component" value="Unassembled WGS sequence"/>
</dbReference>
<accession>A0A133V223</accession>
<feature type="domain" description="PIN" evidence="1">
    <location>
        <begin position="3"/>
        <end position="132"/>
    </location>
</feature>
<reference evidence="2 3" key="1">
    <citation type="journal article" date="2016" name="Sci. Rep.">
        <title>Metabolic traits of an uncultured archaeal lineage -MSBL1- from brine pools of the Red Sea.</title>
        <authorList>
            <person name="Mwirichia R."/>
            <person name="Alam I."/>
            <person name="Rashid M."/>
            <person name="Vinu M."/>
            <person name="Ba-Alawi W."/>
            <person name="Anthony Kamau A."/>
            <person name="Kamanda Ngugi D."/>
            <person name="Goker M."/>
            <person name="Klenk H.P."/>
            <person name="Bajic V."/>
            <person name="Stingl U."/>
        </authorList>
    </citation>
    <scope>NUCLEOTIDE SEQUENCE [LARGE SCALE GENOMIC DNA]</scope>
    <source>
        <strain evidence="2">SCGC-AAA259O05</strain>
    </source>
</reference>
<dbReference type="EMBL" id="LHXV01000048">
    <property type="protein sequence ID" value="KXB00465.1"/>
    <property type="molecule type" value="Genomic_DNA"/>
</dbReference>
<sequence length="139" mass="16006">MRFVDASVFVHAYLKPKRELEPHEKEIKEGARKIIQRIEEGEEVSTSVVHLSETANILEGFFPLEKALSLESSILTKDNIRVMNVSRKDYLNAMGRALEEEKGLNDLLAYVLMKKEDQSEIYSFDGDFDEIEGIERIDK</sequence>
<evidence type="ECO:0000313" key="3">
    <source>
        <dbReference type="Proteomes" id="UP000070344"/>
    </source>
</evidence>